<dbReference type="AlphaFoldDB" id="A0A8H8P353"/>
<evidence type="ECO:0000313" key="2">
    <source>
        <dbReference type="Proteomes" id="UP000650533"/>
    </source>
</evidence>
<evidence type="ECO:0000313" key="1">
    <source>
        <dbReference type="EMBL" id="QRW22787.1"/>
    </source>
</evidence>
<dbReference type="EMBL" id="CP059666">
    <property type="protein sequence ID" value="QRW22787.1"/>
    <property type="molecule type" value="Genomic_DNA"/>
</dbReference>
<dbReference type="GO" id="GO:0008233">
    <property type="term" value="F:peptidase activity"/>
    <property type="evidence" value="ECO:0007669"/>
    <property type="project" value="UniProtKB-KW"/>
</dbReference>
<name>A0A8H8P353_9AGAM</name>
<dbReference type="GO" id="GO:0006508">
    <property type="term" value="P:proteolysis"/>
    <property type="evidence" value="ECO:0007669"/>
    <property type="project" value="UniProtKB-KW"/>
</dbReference>
<accession>A0A8H8P353</accession>
<keyword evidence="1" id="KW-0645">Protease</keyword>
<dbReference type="GeneID" id="67030102"/>
<dbReference type="RefSeq" id="XP_043183024.1">
    <property type="nucleotide sequence ID" value="XM_043327639.1"/>
</dbReference>
<dbReference type="KEGG" id="rsx:RhiXN_07823"/>
<dbReference type="Proteomes" id="UP000650533">
    <property type="component" value="Chromosome 9"/>
</dbReference>
<keyword evidence="1" id="KW-0378">Hydrolase</keyword>
<gene>
    <name evidence="1" type="ORF">RhiXN_07823</name>
</gene>
<protein>
    <submittedName>
        <fullName evidence="1">ICE-like protease (Caspase) p20 domain protein</fullName>
    </submittedName>
</protein>
<organism evidence="1 2">
    <name type="scientific">Rhizoctonia solani</name>
    <dbReference type="NCBI Taxonomy" id="456999"/>
    <lineage>
        <taxon>Eukaryota</taxon>
        <taxon>Fungi</taxon>
        <taxon>Dikarya</taxon>
        <taxon>Basidiomycota</taxon>
        <taxon>Agaricomycotina</taxon>
        <taxon>Agaricomycetes</taxon>
        <taxon>Cantharellales</taxon>
        <taxon>Ceratobasidiaceae</taxon>
        <taxon>Rhizoctonia</taxon>
    </lineage>
</organism>
<proteinExistence type="predicted"/>
<sequence length="481" mass="55472">MRKFNQKLKPNARWYFDKGHILRIRMQLSRNAPTAIYLAGHTEVPMTKGPRSYWPVGVNAHTNYLEASNGQFNYIYYEEMRQLLFEGPHLQSGPLLFITEVAIAITFFRIQMTLCILLPPLLESVRVIQSGAIFTRTLCDINPSEALSLSEIIKRLSEKITEHGQRPRIYCSRKMDEAHFFKHMRFYYPWADSSASSDSNSNAGSLRGIELVSSAHEIEESDFYAVVNTYPTEEWLKFDSNFQLKCGKKDTKKMARWARQFYHSLEVLWDNQRHNHIRGRVLPATTENLRELLARIEFREAPTLFYLSGHTEIKDQERTYLTSDCLQHGVISTDMTLRYSEMGRQLMSQESSRPLIWVTEVCDCDNFMKLPYVYWCEDGQVNCKETGFDWHWAETYALHFAATSPNQHAITFEGSSGAVYTNALQRVAFDQDLSLRDITLDLQLTMNDMLGQAQCNQTQEHAFTPPIDSTKGTCSPLLGLA</sequence>
<reference evidence="1" key="1">
    <citation type="submission" date="2020-05" db="EMBL/GenBank/DDBJ databases">
        <title>Evolutionary and genomic comparisons of hybrid uninucleate and nonhybrid Rhizoctonia fungi.</title>
        <authorList>
            <person name="Li C."/>
            <person name="Chen X."/>
        </authorList>
    </citation>
    <scope>NUCLEOTIDE SEQUENCE</scope>
    <source>
        <strain evidence="1">AG-1 IA</strain>
    </source>
</reference>